<dbReference type="InterPro" id="IPR036028">
    <property type="entry name" value="SH3-like_dom_sf"/>
</dbReference>
<dbReference type="PROSITE" id="PS00109">
    <property type="entry name" value="PROTEIN_KINASE_TYR"/>
    <property type="match status" value="1"/>
</dbReference>
<dbReference type="EMBL" id="GDRN01074038">
    <property type="protein sequence ID" value="JAI63307.1"/>
    <property type="molecule type" value="Transcribed_RNA"/>
</dbReference>
<feature type="domain" description="SH3" evidence="16">
    <location>
        <begin position="181"/>
        <end position="242"/>
    </location>
</feature>
<evidence type="ECO:0000256" key="14">
    <source>
        <dbReference type="SAM" id="MobiDB-lite"/>
    </source>
</evidence>
<feature type="binding site" evidence="12">
    <location>
        <position position="395"/>
    </location>
    <ligand>
        <name>ATP</name>
        <dbReference type="ChEBI" id="CHEBI:30616"/>
    </ligand>
</feature>
<dbReference type="InterPro" id="IPR020635">
    <property type="entry name" value="Tyr_kinase_cat_dom"/>
</dbReference>
<organism evidence="19">
    <name type="scientific">Scylla olivacea</name>
    <name type="common">Orange mud crab</name>
    <name type="synonym">Cancer olivacea</name>
    <dbReference type="NCBI Taxonomy" id="85551"/>
    <lineage>
        <taxon>Eukaryota</taxon>
        <taxon>Metazoa</taxon>
        <taxon>Ecdysozoa</taxon>
        <taxon>Arthropoda</taxon>
        <taxon>Crustacea</taxon>
        <taxon>Multicrustacea</taxon>
        <taxon>Malacostraca</taxon>
        <taxon>Eumalacostraca</taxon>
        <taxon>Eucarida</taxon>
        <taxon>Decapoda</taxon>
        <taxon>Pleocyemata</taxon>
        <taxon>Brachyura</taxon>
        <taxon>Eubrachyura</taxon>
        <taxon>Portunoidea</taxon>
        <taxon>Portunidae</taxon>
        <taxon>Portuninae</taxon>
        <taxon>Scylla</taxon>
    </lineage>
</organism>
<comment type="catalytic activity">
    <reaction evidence="9 13">
        <text>L-tyrosyl-[protein] + ATP = O-phospho-L-tyrosyl-[protein] + ADP + H(+)</text>
        <dbReference type="Rhea" id="RHEA:10596"/>
        <dbReference type="Rhea" id="RHEA-COMP:10136"/>
        <dbReference type="Rhea" id="RHEA-COMP:20101"/>
        <dbReference type="ChEBI" id="CHEBI:15378"/>
        <dbReference type="ChEBI" id="CHEBI:30616"/>
        <dbReference type="ChEBI" id="CHEBI:46858"/>
        <dbReference type="ChEBI" id="CHEBI:61978"/>
        <dbReference type="ChEBI" id="CHEBI:456216"/>
        <dbReference type="EC" id="2.7.10.2"/>
    </reaction>
</comment>
<feature type="domain" description="PH" evidence="17">
    <location>
        <begin position="7"/>
        <end position="117"/>
    </location>
</feature>
<keyword evidence="2" id="KW-0597">Phosphoprotein</keyword>
<keyword evidence="8 13" id="KW-0829">Tyrosine-protein kinase</keyword>
<keyword evidence="4 12" id="KW-0547">Nucleotide-binding</keyword>
<feature type="domain" description="SH2" evidence="15">
    <location>
        <begin position="248"/>
        <end position="345"/>
    </location>
</feature>
<feature type="compositionally biased region" description="Pro residues" evidence="14">
    <location>
        <begin position="162"/>
        <end position="174"/>
    </location>
</feature>
<dbReference type="PRINTS" id="PR00452">
    <property type="entry name" value="SH3DOMAIN"/>
</dbReference>
<keyword evidence="6 12" id="KW-0067">ATP-binding</keyword>
<dbReference type="PROSITE" id="PS50003">
    <property type="entry name" value="PH_DOMAIN"/>
    <property type="match status" value="1"/>
</dbReference>
<evidence type="ECO:0000256" key="4">
    <source>
        <dbReference type="ARBA" id="ARBA00022741"/>
    </source>
</evidence>
<dbReference type="SUPFAM" id="SSF56112">
    <property type="entry name" value="Protein kinase-like (PK-like)"/>
    <property type="match status" value="1"/>
</dbReference>
<dbReference type="InterPro" id="IPR050198">
    <property type="entry name" value="Non-receptor_tyrosine_kinases"/>
</dbReference>
<dbReference type="InterPro" id="IPR008266">
    <property type="entry name" value="Tyr_kinase_AS"/>
</dbReference>
<evidence type="ECO:0000259" key="17">
    <source>
        <dbReference type="PROSITE" id="PS50003"/>
    </source>
</evidence>
<dbReference type="Gene3D" id="2.30.30.40">
    <property type="entry name" value="SH3 Domains"/>
    <property type="match status" value="1"/>
</dbReference>
<evidence type="ECO:0000259" key="18">
    <source>
        <dbReference type="PROSITE" id="PS50011"/>
    </source>
</evidence>
<dbReference type="Pfam" id="PF00169">
    <property type="entry name" value="PH"/>
    <property type="match status" value="1"/>
</dbReference>
<dbReference type="EC" id="2.7.10.2" evidence="13"/>
<dbReference type="SMART" id="SM00233">
    <property type="entry name" value="PH"/>
    <property type="match status" value="1"/>
</dbReference>
<evidence type="ECO:0000256" key="6">
    <source>
        <dbReference type="ARBA" id="ARBA00022840"/>
    </source>
</evidence>
<keyword evidence="5 13" id="KW-0418">Kinase</keyword>
<keyword evidence="1 11" id="KW-0728">SH3 domain</keyword>
<comment type="similarity">
    <text evidence="13">Belongs to the protein kinase superfamily. Tyr protein kinase family.</text>
</comment>
<evidence type="ECO:0000256" key="11">
    <source>
        <dbReference type="PROSITE-ProRule" id="PRU00192"/>
    </source>
</evidence>
<dbReference type="SUPFAM" id="SSF55550">
    <property type="entry name" value="SH2 domain"/>
    <property type="match status" value="1"/>
</dbReference>
<dbReference type="InterPro" id="IPR000980">
    <property type="entry name" value="SH2"/>
</dbReference>
<dbReference type="PROSITE" id="PS50011">
    <property type="entry name" value="PROTEIN_KINASE_DOM"/>
    <property type="match status" value="1"/>
</dbReference>
<evidence type="ECO:0000256" key="7">
    <source>
        <dbReference type="ARBA" id="ARBA00022999"/>
    </source>
</evidence>
<evidence type="ECO:0000256" key="2">
    <source>
        <dbReference type="ARBA" id="ARBA00022553"/>
    </source>
</evidence>
<evidence type="ECO:0000256" key="12">
    <source>
        <dbReference type="PROSITE-ProRule" id="PRU10141"/>
    </source>
</evidence>
<evidence type="ECO:0000259" key="15">
    <source>
        <dbReference type="PROSITE" id="PS50001"/>
    </source>
</evidence>
<dbReference type="SMART" id="SM00219">
    <property type="entry name" value="TyrKc"/>
    <property type="match status" value="1"/>
</dbReference>
<dbReference type="Gene3D" id="3.30.505.10">
    <property type="entry name" value="SH2 domain"/>
    <property type="match status" value="1"/>
</dbReference>
<dbReference type="InterPro" id="IPR036860">
    <property type="entry name" value="SH2_dom_sf"/>
</dbReference>
<dbReference type="Pfam" id="PF07714">
    <property type="entry name" value="PK_Tyr_Ser-Thr"/>
    <property type="match status" value="1"/>
</dbReference>
<dbReference type="SMART" id="SM00252">
    <property type="entry name" value="SH2"/>
    <property type="match status" value="1"/>
</dbReference>
<dbReference type="PROSITE" id="PS50002">
    <property type="entry name" value="SH3"/>
    <property type="match status" value="1"/>
</dbReference>
<dbReference type="AlphaFoldDB" id="A0A0P4W411"/>
<dbReference type="InterPro" id="IPR011009">
    <property type="entry name" value="Kinase-like_dom_sf"/>
</dbReference>
<name>A0A0P4W411_SCYOL</name>
<dbReference type="Gene3D" id="2.30.29.30">
    <property type="entry name" value="Pleckstrin-homology domain (PH domain)/Phosphotyrosine-binding domain (PTB)"/>
    <property type="match status" value="1"/>
</dbReference>
<dbReference type="GO" id="GO:0007435">
    <property type="term" value="P:salivary gland morphogenesis"/>
    <property type="evidence" value="ECO:0007669"/>
    <property type="project" value="UniProtKB-ARBA"/>
</dbReference>
<dbReference type="GO" id="GO:0002009">
    <property type="term" value="P:morphogenesis of an epithelium"/>
    <property type="evidence" value="ECO:0007669"/>
    <property type="project" value="UniProtKB-ARBA"/>
</dbReference>
<proteinExistence type="inferred from homology"/>
<dbReference type="GO" id="GO:0030036">
    <property type="term" value="P:actin cytoskeleton organization"/>
    <property type="evidence" value="ECO:0007669"/>
    <property type="project" value="UniProtKB-ARBA"/>
</dbReference>
<evidence type="ECO:0000256" key="8">
    <source>
        <dbReference type="ARBA" id="ARBA00023137"/>
    </source>
</evidence>
<sequence>MAGRNEEVLKEAFMTKRSQNKRSFTPTNWKERWFVLSPENLIYFDGDRQSGRRKERGRVELSRVVAVECVNSVVFQRDYVFQLCYLSEEKEQYVLYIAAVSGYERDEWLGYLRRLVAANECLSDWYHEGAFIRNQWSCCKGGKDVAACTAVTWTINHNNNPPGHPTPSPTPPNGPLSDMMPHRKVVVALYDYNATTVGDMSLRKHDELEVLDDTQEHWWKMRNIKTKEEGFAPSNYVRDQGSLQKYDWYLGDATRHRAEVLLMNQEREGGFVVRNSTTNSGIYTLSVFSKHLPRSRPQVKHYHIKKDQEGNYYLSHHIKCPTIPELIYRHQLNPAGLCTRLRPISQGREAPTTAGLGHDKWEIDPSQLNLMEELGSGQFGVVRHGKLGSLHVAVKMMKEGTMSEDEFIEEAKVMRQLRHQNLVQLYGVCSKRRPIYIVTEYLCHGSLLNYLRDNERTLLNNTAVLDMCSQVCAGMEYLEKKKFIHRDLAARNCLVGANSEIKVGDFGLARYVVDDEYNSSGGAKFPIKWAAPEVLNFMRFSSKSDVWAFGVLMWEVYTCGKMPYGRMRNPEVVEMVQSGRVLEQPRYCPDDVYSIMQHCWTPVAESRPSFSEILIQFMNIADE</sequence>
<protein>
    <recommendedName>
        <fullName evidence="13">Tyrosine-protein kinase</fullName>
        <ecNumber evidence="13">2.7.10.2</ecNumber>
    </recommendedName>
</protein>
<accession>A0A0P4W411</accession>
<keyword evidence="3 13" id="KW-0808">Transferase</keyword>
<evidence type="ECO:0000256" key="5">
    <source>
        <dbReference type="ARBA" id="ARBA00022777"/>
    </source>
</evidence>
<keyword evidence="7 10" id="KW-0727">SH2 domain</keyword>
<dbReference type="InterPro" id="IPR001452">
    <property type="entry name" value="SH3_domain"/>
</dbReference>
<dbReference type="PRINTS" id="PR00401">
    <property type="entry name" value="SH2DOMAIN"/>
</dbReference>
<dbReference type="FunFam" id="1.10.510.10:FF:000052">
    <property type="entry name" value="Tyrosine-protein kinase"/>
    <property type="match status" value="1"/>
</dbReference>
<evidence type="ECO:0000256" key="13">
    <source>
        <dbReference type="RuleBase" id="RU362096"/>
    </source>
</evidence>
<dbReference type="Pfam" id="PF00018">
    <property type="entry name" value="SH3_1"/>
    <property type="match status" value="1"/>
</dbReference>
<dbReference type="InterPro" id="IPR001849">
    <property type="entry name" value="PH_domain"/>
</dbReference>
<feature type="domain" description="Protein kinase" evidence="18">
    <location>
        <begin position="368"/>
        <end position="618"/>
    </location>
</feature>
<dbReference type="PRINTS" id="PR00109">
    <property type="entry name" value="TYRKINASE"/>
</dbReference>
<evidence type="ECO:0000256" key="9">
    <source>
        <dbReference type="ARBA" id="ARBA00051245"/>
    </source>
</evidence>
<dbReference type="InterPro" id="IPR001245">
    <property type="entry name" value="Ser-Thr/Tyr_kinase_cat_dom"/>
</dbReference>
<dbReference type="PROSITE" id="PS00107">
    <property type="entry name" value="PROTEIN_KINASE_ATP"/>
    <property type="match status" value="1"/>
</dbReference>
<dbReference type="FunFam" id="3.30.200.20:FF:000053">
    <property type="entry name" value="Tyrosine-protein kinase"/>
    <property type="match status" value="1"/>
</dbReference>
<dbReference type="Gene3D" id="1.10.510.10">
    <property type="entry name" value="Transferase(Phosphotransferase) domain 1"/>
    <property type="match status" value="1"/>
</dbReference>
<dbReference type="PROSITE" id="PS50001">
    <property type="entry name" value="SH2"/>
    <property type="match status" value="1"/>
</dbReference>
<dbReference type="SUPFAM" id="SSF50044">
    <property type="entry name" value="SH3-domain"/>
    <property type="match status" value="1"/>
</dbReference>
<dbReference type="GO" id="GO:0004715">
    <property type="term" value="F:non-membrane spanning protein tyrosine kinase activity"/>
    <property type="evidence" value="ECO:0007669"/>
    <property type="project" value="UniProtKB-EC"/>
</dbReference>
<evidence type="ECO:0000256" key="1">
    <source>
        <dbReference type="ARBA" id="ARBA00022443"/>
    </source>
</evidence>
<dbReference type="Pfam" id="PF00017">
    <property type="entry name" value="SH2"/>
    <property type="match status" value="1"/>
</dbReference>
<evidence type="ECO:0000256" key="3">
    <source>
        <dbReference type="ARBA" id="ARBA00022679"/>
    </source>
</evidence>
<evidence type="ECO:0000256" key="10">
    <source>
        <dbReference type="PROSITE-ProRule" id="PRU00191"/>
    </source>
</evidence>
<feature type="region of interest" description="Disordered" evidence="14">
    <location>
        <begin position="158"/>
        <end position="178"/>
    </location>
</feature>
<evidence type="ECO:0000259" key="16">
    <source>
        <dbReference type="PROSITE" id="PS50002"/>
    </source>
</evidence>
<dbReference type="SUPFAM" id="SSF50729">
    <property type="entry name" value="PH domain-like"/>
    <property type="match status" value="1"/>
</dbReference>
<dbReference type="InterPro" id="IPR011993">
    <property type="entry name" value="PH-like_dom_sf"/>
</dbReference>
<dbReference type="GO" id="GO:0005737">
    <property type="term" value="C:cytoplasm"/>
    <property type="evidence" value="ECO:0007669"/>
    <property type="project" value="UniProtKB-ARBA"/>
</dbReference>
<dbReference type="SMART" id="SM00326">
    <property type="entry name" value="SH3"/>
    <property type="match status" value="1"/>
</dbReference>
<reference evidence="19" key="1">
    <citation type="submission" date="2015-09" db="EMBL/GenBank/DDBJ databases">
        <title>Scylla olivacea transcriptome.</title>
        <authorList>
            <person name="Ikhwanuddin M."/>
        </authorList>
    </citation>
    <scope>NUCLEOTIDE SEQUENCE</scope>
</reference>
<dbReference type="GO" id="GO:0005524">
    <property type="term" value="F:ATP binding"/>
    <property type="evidence" value="ECO:0007669"/>
    <property type="project" value="UniProtKB-UniRule"/>
</dbReference>
<dbReference type="InterPro" id="IPR017441">
    <property type="entry name" value="Protein_kinase_ATP_BS"/>
</dbReference>
<dbReference type="InterPro" id="IPR000719">
    <property type="entry name" value="Prot_kinase_dom"/>
</dbReference>
<dbReference type="PANTHER" id="PTHR24418">
    <property type="entry name" value="TYROSINE-PROTEIN KINASE"/>
    <property type="match status" value="1"/>
</dbReference>
<evidence type="ECO:0000313" key="19">
    <source>
        <dbReference type="EMBL" id="JAI63307.1"/>
    </source>
</evidence>
<dbReference type="GO" id="GO:0048468">
    <property type="term" value="P:cell development"/>
    <property type="evidence" value="ECO:0007669"/>
    <property type="project" value="UniProtKB-ARBA"/>
</dbReference>